<dbReference type="Pfam" id="PF04816">
    <property type="entry name" value="TrmK"/>
    <property type="match status" value="1"/>
</dbReference>
<protein>
    <submittedName>
        <fullName evidence="1">tRNA (Adenine22-N1)-methyltransferase</fullName>
        <ecNumber evidence="1">2.1.1.217</ecNumber>
    </submittedName>
</protein>
<dbReference type="PIRSF" id="PIRSF018637">
    <property type="entry name" value="TrmK"/>
    <property type="match status" value="1"/>
</dbReference>
<sequence>MKDIQLSNRLLTVANYIPPHSVLADIGSDHAYLPCYAILNYLAKKAIAGEINDGPYQAAFNQVARLGLLSKISVRKGDGLSVLKKNEATCITIAGMGGTLIKKILEEGKEKLSKVERLILQPNIYAIEIRKWLYENGWELIDEKILEEDCHIYEVLVAEKGVPSRSYKGVSLESAFLMGPFLIKERNETFLKKWEHELYHWEQVLKQLNEAKETDVLIKKKSEIHHMISCIREVMK</sequence>
<dbReference type="GO" id="GO:0160105">
    <property type="term" value="F:tRNA (adenine(22)-N1)-methyltransferase activity"/>
    <property type="evidence" value="ECO:0007669"/>
    <property type="project" value="UniProtKB-EC"/>
</dbReference>
<dbReference type="InterPro" id="IPR006901">
    <property type="entry name" value="TrmK"/>
</dbReference>
<dbReference type="Proteomes" id="UP001225646">
    <property type="component" value="Unassembled WGS sequence"/>
</dbReference>
<dbReference type="EC" id="2.1.1.217" evidence="1"/>
<dbReference type="PANTHER" id="PTHR38451">
    <property type="entry name" value="TRNA (ADENINE(22)-N(1))-METHYLTRANSFERASE"/>
    <property type="match status" value="1"/>
</dbReference>
<evidence type="ECO:0000313" key="1">
    <source>
        <dbReference type="EMBL" id="MDQ0161315.1"/>
    </source>
</evidence>
<keyword evidence="2" id="KW-1185">Reference proteome</keyword>
<dbReference type="SUPFAM" id="SSF53335">
    <property type="entry name" value="S-adenosyl-L-methionine-dependent methyltransferases"/>
    <property type="match status" value="1"/>
</dbReference>
<dbReference type="InterPro" id="IPR029063">
    <property type="entry name" value="SAM-dependent_MTases_sf"/>
</dbReference>
<name>A0ABT9VKD9_9BACI</name>
<dbReference type="RefSeq" id="WP_419151118.1">
    <property type="nucleotide sequence ID" value="NZ_JAUSTR010000001.1"/>
</dbReference>
<keyword evidence="1" id="KW-0808">Transferase</keyword>
<reference evidence="1 2" key="1">
    <citation type="submission" date="2023-07" db="EMBL/GenBank/DDBJ databases">
        <title>Genomic Encyclopedia of Type Strains, Phase IV (KMG-IV): sequencing the most valuable type-strain genomes for metagenomic binning, comparative biology and taxonomic classification.</title>
        <authorList>
            <person name="Goeker M."/>
        </authorList>
    </citation>
    <scope>NUCLEOTIDE SEQUENCE [LARGE SCALE GENOMIC DNA]</scope>
    <source>
        <strain evidence="1 2">DSM 19092</strain>
    </source>
</reference>
<dbReference type="Gene3D" id="3.40.50.150">
    <property type="entry name" value="Vaccinia Virus protein VP39"/>
    <property type="match status" value="1"/>
</dbReference>
<dbReference type="PANTHER" id="PTHR38451:SF1">
    <property type="entry name" value="TRNA (ADENINE(22)-N(1))-METHYLTRANSFERASE"/>
    <property type="match status" value="1"/>
</dbReference>
<dbReference type="EMBL" id="JAUSTR010000001">
    <property type="protein sequence ID" value="MDQ0161315.1"/>
    <property type="molecule type" value="Genomic_DNA"/>
</dbReference>
<keyword evidence="1" id="KW-0489">Methyltransferase</keyword>
<proteinExistence type="predicted"/>
<evidence type="ECO:0000313" key="2">
    <source>
        <dbReference type="Proteomes" id="UP001225646"/>
    </source>
</evidence>
<organism evidence="1 2">
    <name type="scientific">Aeribacillus alveayuensis</name>
    <dbReference type="NCBI Taxonomy" id="279215"/>
    <lineage>
        <taxon>Bacteria</taxon>
        <taxon>Bacillati</taxon>
        <taxon>Bacillota</taxon>
        <taxon>Bacilli</taxon>
        <taxon>Bacillales</taxon>
        <taxon>Bacillaceae</taxon>
        <taxon>Aeribacillus</taxon>
    </lineage>
</organism>
<accession>A0ABT9VKD9</accession>
<dbReference type="Gene3D" id="1.10.287.1890">
    <property type="match status" value="1"/>
</dbReference>
<gene>
    <name evidence="1" type="ORF">J2S06_000385</name>
</gene>
<dbReference type="GO" id="GO:0032259">
    <property type="term" value="P:methylation"/>
    <property type="evidence" value="ECO:0007669"/>
    <property type="project" value="UniProtKB-KW"/>
</dbReference>
<comment type="caution">
    <text evidence="1">The sequence shown here is derived from an EMBL/GenBank/DDBJ whole genome shotgun (WGS) entry which is preliminary data.</text>
</comment>